<keyword evidence="3" id="KW-1185">Reference proteome</keyword>
<gene>
    <name evidence="2" type="ORF">AFUB_049930</name>
</gene>
<evidence type="ECO:0000256" key="1">
    <source>
        <dbReference type="SAM" id="MobiDB-lite"/>
    </source>
</evidence>
<feature type="region of interest" description="Disordered" evidence="1">
    <location>
        <begin position="467"/>
        <end position="503"/>
    </location>
</feature>
<dbReference type="VEuPathDB" id="FungiDB:AFUB_049930"/>
<dbReference type="OrthoDB" id="4851849at2759"/>
<organism evidence="2 3">
    <name type="scientific">Aspergillus fumigatus (strain CBS 144.89 / FGSC A1163 / CEA10)</name>
    <name type="common">Neosartorya fumigata</name>
    <dbReference type="NCBI Taxonomy" id="451804"/>
    <lineage>
        <taxon>Eukaryota</taxon>
        <taxon>Fungi</taxon>
        <taxon>Dikarya</taxon>
        <taxon>Ascomycota</taxon>
        <taxon>Pezizomycotina</taxon>
        <taxon>Eurotiomycetes</taxon>
        <taxon>Eurotiomycetidae</taxon>
        <taxon>Eurotiales</taxon>
        <taxon>Aspergillaceae</taxon>
        <taxon>Aspergillus</taxon>
        <taxon>Aspergillus subgen. Fumigati</taxon>
    </lineage>
</organism>
<proteinExistence type="predicted"/>
<dbReference type="Proteomes" id="UP000001699">
    <property type="component" value="Unassembled WGS sequence"/>
</dbReference>
<evidence type="ECO:0000313" key="3">
    <source>
        <dbReference type="Proteomes" id="UP000001699"/>
    </source>
</evidence>
<feature type="compositionally biased region" description="Polar residues" evidence="1">
    <location>
        <begin position="485"/>
        <end position="494"/>
    </location>
</feature>
<evidence type="ECO:0000313" key="2">
    <source>
        <dbReference type="EMBL" id="EDP50991.1"/>
    </source>
</evidence>
<dbReference type="EMBL" id="DS499597">
    <property type="protein sequence ID" value="EDP50991.1"/>
    <property type="molecule type" value="Genomic_DNA"/>
</dbReference>
<dbReference type="Pfam" id="PF14441">
    <property type="entry name" value="OTT_1508_deam"/>
    <property type="match status" value="1"/>
</dbReference>
<name>B0Y1N5_ASPFC</name>
<dbReference type="InterPro" id="IPR027796">
    <property type="entry name" value="OTT_1508_deam-like"/>
</dbReference>
<accession>B0Y1N5</accession>
<dbReference type="HOGENOM" id="CLU_013219_0_1_1"/>
<dbReference type="AlphaFoldDB" id="B0Y1N5"/>
<sequence>MSRASNPAIKCAEDIAIALLFHNVPAPPSSNSMHRISEGQYVLSLDQERKLAGTLAFLAHNREGAEYVPAVCIGEDSATGSLNVIFAVNKANYSDGNNVLRSIQKSFDEIFALLARVSTDRSPSLKDQVFYMVVSMCSSRILSRLRLGSPGCRKMKRSFRDTLQALDRALTQISQDKLKDRDLLEAVSLLSTRAKEARKAADLWSRHQVAARLIELVESIYRIQQIEQLQPIVDMIPNDYMEPTARESFMNIVGKVSRYREAARFLYCTAKKVPLARNMRTVPVQLPQEAFSTPSVDTYTPNLLIKVTEASAKGRQQKLLKEICRALGLSEQQASDQYCLQVMNILRHAKIHSEVQIIAYCELHPQLTLPRVICSSKDACFLCNLFIKVYGKLHTPRSHGRLYPAWRLPCLSQLQELEQRFSQSLQDNFQESCTALLSTRRKVLRPNPIESTLFTLTASCTTMLTTTSQKGSDNTDAGLPAHETASFQPELNQTPDRRESMGSVKRSECTNFVSDQPDKIFGNVGPKETSEPYSAGPLEIVIESITGSSSHSYCIEWLDDREAKEAREKALLIDVEEINEEITLCEQNPLYMTARGAILRLSWTSEKAQ</sequence>
<reference evidence="2 3" key="1">
    <citation type="journal article" date="2008" name="PLoS Genet.">
        <title>Genomic islands in the pathogenic filamentous fungus Aspergillus fumigatus.</title>
        <authorList>
            <person name="Fedorova N.D."/>
            <person name="Khaldi N."/>
            <person name="Joardar V.S."/>
            <person name="Maiti R."/>
            <person name="Amedeo P."/>
            <person name="Anderson M.J."/>
            <person name="Crabtree J."/>
            <person name="Silva J.C."/>
            <person name="Badger J.H."/>
            <person name="Albarraq A."/>
            <person name="Angiuoli S."/>
            <person name="Bussey H."/>
            <person name="Bowyer P."/>
            <person name="Cotty P.J."/>
            <person name="Dyer P.S."/>
            <person name="Egan A."/>
            <person name="Galens K."/>
            <person name="Fraser-Liggett C.M."/>
            <person name="Haas B.J."/>
            <person name="Inman J.M."/>
            <person name="Kent R."/>
            <person name="Lemieux S."/>
            <person name="Malavazi I."/>
            <person name="Orvis J."/>
            <person name="Roemer T."/>
            <person name="Ronning C.M."/>
            <person name="Sundaram J.P."/>
            <person name="Sutton G."/>
            <person name="Turner G."/>
            <person name="Venter J.C."/>
            <person name="White O.R."/>
            <person name="Whitty B.R."/>
            <person name="Youngman P."/>
            <person name="Wolfe K.H."/>
            <person name="Goldman G.H."/>
            <person name="Wortman J.R."/>
            <person name="Jiang B."/>
            <person name="Denning D.W."/>
            <person name="Nierman W.C."/>
        </authorList>
    </citation>
    <scope>NUCLEOTIDE SEQUENCE [LARGE SCALE GENOMIC DNA]</scope>
    <source>
        <strain evidence="3">CBS 144.89 / FGSC A1163 / CEA10</strain>
    </source>
</reference>
<protein>
    <submittedName>
        <fullName evidence="2">Uncharacterized protein</fullName>
    </submittedName>
</protein>